<dbReference type="Proteomes" id="UP000295151">
    <property type="component" value="Unassembled WGS sequence"/>
</dbReference>
<evidence type="ECO:0000313" key="2">
    <source>
        <dbReference type="Proteomes" id="UP000295151"/>
    </source>
</evidence>
<dbReference type="EMBL" id="SOCE01000001">
    <property type="protein sequence ID" value="TDU90417.1"/>
    <property type="molecule type" value="Genomic_DNA"/>
</dbReference>
<evidence type="ECO:0000313" key="1">
    <source>
        <dbReference type="EMBL" id="TDU90417.1"/>
    </source>
</evidence>
<proteinExistence type="predicted"/>
<accession>A0A4R7TG47</accession>
<reference evidence="1 2" key="1">
    <citation type="submission" date="2019-03" db="EMBL/GenBank/DDBJ databases">
        <title>Genomic Encyclopedia of Type Strains, Phase III (KMG-III): the genomes of soil and plant-associated and newly described type strains.</title>
        <authorList>
            <person name="Whitman W."/>
        </authorList>
    </citation>
    <scope>NUCLEOTIDE SEQUENCE [LARGE SCALE GENOMIC DNA]</scope>
    <source>
        <strain evidence="1 2">VKM Ac-2575</strain>
    </source>
</reference>
<protein>
    <submittedName>
        <fullName evidence="1">Uncharacterized protein</fullName>
    </submittedName>
</protein>
<organism evidence="1 2">
    <name type="scientific">Kribbella voronezhensis</name>
    <dbReference type="NCBI Taxonomy" id="2512212"/>
    <lineage>
        <taxon>Bacteria</taxon>
        <taxon>Bacillati</taxon>
        <taxon>Actinomycetota</taxon>
        <taxon>Actinomycetes</taxon>
        <taxon>Propionibacteriales</taxon>
        <taxon>Kribbellaceae</taxon>
        <taxon>Kribbella</taxon>
    </lineage>
</organism>
<comment type="caution">
    <text evidence="1">The sequence shown here is derived from an EMBL/GenBank/DDBJ whole genome shotgun (WGS) entry which is preliminary data.</text>
</comment>
<sequence>MPGKPTESGTAELVVEQVAVVEVWRGRLWSAVPQVVVEKSANRWVTYAPAGALGVFASSRGVAGREGLSRAERKLAAMETLVYKAVEAPTDLATLTFRTRGAWSSINLGWSGPDRSSPGGT</sequence>
<name>A0A4R7TG47_9ACTN</name>
<gene>
    <name evidence="1" type="ORF">EV138_4007</name>
</gene>
<dbReference type="AlphaFoldDB" id="A0A4R7TG47"/>
<keyword evidence="2" id="KW-1185">Reference proteome</keyword>